<evidence type="ECO:0000313" key="1">
    <source>
        <dbReference type="EMBL" id="KYD22428.1"/>
    </source>
</evidence>
<dbReference type="Proteomes" id="UP000075424">
    <property type="component" value="Unassembled WGS sequence"/>
</dbReference>
<accession>A0A150MDF4</accession>
<dbReference type="AlphaFoldDB" id="A0A150MDF4"/>
<dbReference type="EMBL" id="LQYV01000125">
    <property type="protein sequence ID" value="KYD22428.1"/>
    <property type="molecule type" value="Genomic_DNA"/>
</dbReference>
<reference evidence="1 2" key="1">
    <citation type="submission" date="2016-01" db="EMBL/GenBank/DDBJ databases">
        <title>Draft Genome Sequences of Seven Thermophilic Sporeformers Isolated from Foods.</title>
        <authorList>
            <person name="Berendsen E.M."/>
            <person name="Wells-Bennik M.H."/>
            <person name="Krawcyk A.O."/>
            <person name="De Jong A."/>
            <person name="Holsappel S."/>
            <person name="Eijlander R.T."/>
            <person name="Kuipers O.P."/>
        </authorList>
    </citation>
    <scope>NUCLEOTIDE SEQUENCE [LARGE SCALE GENOMIC DNA]</scope>
    <source>
        <strain evidence="1 2">B4109</strain>
    </source>
</reference>
<comment type="caution">
    <text evidence="1">The sequence shown here is derived from an EMBL/GenBank/DDBJ whole genome shotgun (WGS) entry which is preliminary data.</text>
</comment>
<proteinExistence type="predicted"/>
<gene>
    <name evidence="1" type="ORF">B4109_1347</name>
</gene>
<evidence type="ECO:0000313" key="2">
    <source>
        <dbReference type="Proteomes" id="UP000075424"/>
    </source>
</evidence>
<sequence>MAALAEQVDSYMEGLLAALAEAADHEALARIEAALRGLLSGRVGEAR</sequence>
<organism evidence="1 2">
    <name type="scientific">Geobacillus stearothermophilus</name>
    <name type="common">Bacillus stearothermophilus</name>
    <dbReference type="NCBI Taxonomy" id="1422"/>
    <lineage>
        <taxon>Bacteria</taxon>
        <taxon>Bacillati</taxon>
        <taxon>Bacillota</taxon>
        <taxon>Bacilli</taxon>
        <taxon>Bacillales</taxon>
        <taxon>Anoxybacillaceae</taxon>
        <taxon>Geobacillus</taxon>
    </lineage>
</organism>
<protein>
    <submittedName>
        <fullName evidence="1">Uncharacterized protein</fullName>
    </submittedName>
</protein>
<name>A0A150MDF4_GEOSE</name>